<feature type="transmembrane region" description="Helical" evidence="5">
    <location>
        <begin position="101"/>
        <end position="120"/>
    </location>
</feature>
<dbReference type="STRING" id="1458461.BN1012_Phect2943"/>
<dbReference type="AlphaFoldDB" id="X5MNC5"/>
<organism evidence="6 7">
    <name type="scientific">Candidatus Phaeomarinibacter ectocarpi</name>
    <dbReference type="NCBI Taxonomy" id="1458461"/>
    <lineage>
        <taxon>Bacteria</taxon>
        <taxon>Pseudomonadati</taxon>
        <taxon>Pseudomonadota</taxon>
        <taxon>Alphaproteobacteria</taxon>
        <taxon>Hyphomicrobiales</taxon>
        <taxon>Parvibaculaceae</taxon>
        <taxon>Candidatus Phaeomarinibacter</taxon>
    </lineage>
</organism>
<name>X5MNC5_9HYPH</name>
<evidence type="ECO:0000256" key="2">
    <source>
        <dbReference type="ARBA" id="ARBA00022692"/>
    </source>
</evidence>
<feature type="transmembrane region" description="Helical" evidence="5">
    <location>
        <begin position="7"/>
        <end position="25"/>
    </location>
</feature>
<comment type="subcellular location">
    <subcellularLocation>
        <location evidence="1">Membrane</location>
        <topology evidence="1">Multi-pass membrane protein</topology>
    </subcellularLocation>
</comment>
<protein>
    <recommendedName>
        <fullName evidence="8">DoxX family protein</fullName>
    </recommendedName>
</protein>
<evidence type="ECO:0008006" key="8">
    <source>
        <dbReference type="Google" id="ProtNLM"/>
    </source>
</evidence>
<reference evidence="6 7" key="1">
    <citation type="journal article" date="2014" name="Front. Genet.">
        <title>Genome and metabolic network of "Candidatus Phaeomarinobacter ectocarpi" Ec32, a new candidate genus of Alphaproteobacteria frequently associated with brown algae.</title>
        <authorList>
            <person name="Dittami S.M."/>
            <person name="Barbeyron T."/>
            <person name="Boyen C."/>
            <person name="Cambefort J."/>
            <person name="Collet G."/>
            <person name="Delage L."/>
            <person name="Gobet A."/>
            <person name="Groisillier A."/>
            <person name="Leblanc C."/>
            <person name="Michel G."/>
            <person name="Scornet D."/>
            <person name="Siegel A."/>
            <person name="Tapia J.E."/>
            <person name="Tonon T."/>
        </authorList>
    </citation>
    <scope>NUCLEOTIDE SEQUENCE [LARGE SCALE GENOMIC DNA]</scope>
    <source>
        <strain evidence="6 7">Ec32</strain>
    </source>
</reference>
<dbReference type="InterPro" id="IPR032808">
    <property type="entry name" value="DoxX"/>
</dbReference>
<accession>X5MNC5</accession>
<feature type="transmembrane region" description="Helical" evidence="5">
    <location>
        <begin position="71"/>
        <end position="89"/>
    </location>
</feature>
<gene>
    <name evidence="6" type="ORF">BN1012_Phect2943</name>
</gene>
<keyword evidence="3 5" id="KW-1133">Transmembrane helix</keyword>
<evidence type="ECO:0000256" key="3">
    <source>
        <dbReference type="ARBA" id="ARBA00022989"/>
    </source>
</evidence>
<dbReference type="GO" id="GO:0016020">
    <property type="term" value="C:membrane"/>
    <property type="evidence" value="ECO:0007669"/>
    <property type="project" value="UniProtKB-SubCell"/>
</dbReference>
<dbReference type="EMBL" id="HG966617">
    <property type="protein sequence ID" value="CDO61155.1"/>
    <property type="molecule type" value="Genomic_DNA"/>
</dbReference>
<keyword evidence="7" id="KW-1185">Reference proteome</keyword>
<evidence type="ECO:0000256" key="4">
    <source>
        <dbReference type="ARBA" id="ARBA00023136"/>
    </source>
</evidence>
<keyword evidence="2 5" id="KW-0812">Transmembrane</keyword>
<dbReference type="KEGG" id="pect:BN1012_Phect2943"/>
<evidence type="ECO:0000256" key="5">
    <source>
        <dbReference type="SAM" id="Phobius"/>
    </source>
</evidence>
<evidence type="ECO:0000313" key="6">
    <source>
        <dbReference type="EMBL" id="CDO61155.1"/>
    </source>
</evidence>
<dbReference type="HOGENOM" id="CLU_058421_8_1_5"/>
<feature type="transmembrane region" description="Helical" evidence="5">
    <location>
        <begin position="45"/>
        <end position="64"/>
    </location>
</feature>
<dbReference type="OrthoDB" id="9810206at2"/>
<dbReference type="RefSeq" id="WP_043949029.1">
    <property type="nucleotide sequence ID" value="NZ_HG966617.1"/>
</dbReference>
<evidence type="ECO:0000256" key="1">
    <source>
        <dbReference type="ARBA" id="ARBA00004141"/>
    </source>
</evidence>
<proteinExistence type="predicted"/>
<sequence length="124" mass="13379">MTLVGLIGRILLGTYFLLPGIMKFVDPSSGMTLMTERGMPLVEPLHWAAAVLEVVLGAMLIIGFRPVIAALSLAALTLAINIGVHNFWAVPEDLVFAEAQLFVKNTGILAGLLVTSAWEYSKRN</sequence>
<dbReference type="Proteomes" id="UP000032160">
    <property type="component" value="Chromosome I"/>
</dbReference>
<keyword evidence="4 5" id="KW-0472">Membrane</keyword>
<dbReference type="Pfam" id="PF07681">
    <property type="entry name" value="DoxX"/>
    <property type="match status" value="1"/>
</dbReference>
<dbReference type="PATRIC" id="fig|1458461.3.peg.2949"/>
<evidence type="ECO:0000313" key="7">
    <source>
        <dbReference type="Proteomes" id="UP000032160"/>
    </source>
</evidence>